<dbReference type="Pfam" id="PF04055">
    <property type="entry name" value="Radical_SAM"/>
    <property type="match status" value="1"/>
</dbReference>
<comment type="cofactor">
    <cofactor evidence="1">
        <name>[4Fe-4S] cluster</name>
        <dbReference type="ChEBI" id="CHEBI:49883"/>
    </cofactor>
</comment>
<name>H9UI55_SPIAZ</name>
<dbReference type="InterPro" id="IPR058240">
    <property type="entry name" value="rSAM_sf"/>
</dbReference>
<evidence type="ECO:0000313" key="9">
    <source>
        <dbReference type="Proteomes" id="UP000007383"/>
    </source>
</evidence>
<dbReference type="PANTHER" id="PTHR11135:SF1">
    <property type="entry name" value="PROTEIN YHCC"/>
    <property type="match status" value="1"/>
</dbReference>
<dbReference type="eggNOG" id="COG1242">
    <property type="taxonomic scope" value="Bacteria"/>
</dbReference>
<dbReference type="SFLD" id="SFLDG01086">
    <property type="entry name" value="elongater_protein-like"/>
    <property type="match status" value="1"/>
</dbReference>
<dbReference type="Gene3D" id="3.80.30.20">
    <property type="entry name" value="tm_1862 like domain"/>
    <property type="match status" value="1"/>
</dbReference>
<keyword evidence="3" id="KW-0949">S-adenosyl-L-methionine</keyword>
<dbReference type="GO" id="GO:0046872">
    <property type="term" value="F:metal ion binding"/>
    <property type="evidence" value="ECO:0007669"/>
    <property type="project" value="UniProtKB-KW"/>
</dbReference>
<dbReference type="PROSITE" id="PS51918">
    <property type="entry name" value="RADICAL_SAM"/>
    <property type="match status" value="1"/>
</dbReference>
<keyword evidence="2" id="KW-0004">4Fe-4S</keyword>
<evidence type="ECO:0000313" key="8">
    <source>
        <dbReference type="EMBL" id="AFG37198.1"/>
    </source>
</evidence>
<dbReference type="GO" id="GO:0003824">
    <property type="term" value="F:catalytic activity"/>
    <property type="evidence" value="ECO:0007669"/>
    <property type="project" value="InterPro"/>
</dbReference>
<evidence type="ECO:0000259" key="7">
    <source>
        <dbReference type="PROSITE" id="PS51918"/>
    </source>
</evidence>
<dbReference type="SUPFAM" id="SSF102114">
    <property type="entry name" value="Radical SAM enzymes"/>
    <property type="match status" value="1"/>
</dbReference>
<evidence type="ECO:0000256" key="3">
    <source>
        <dbReference type="ARBA" id="ARBA00022691"/>
    </source>
</evidence>
<dbReference type="EMBL" id="CP003282">
    <property type="protein sequence ID" value="AFG37198.1"/>
    <property type="molecule type" value="Genomic_DNA"/>
</dbReference>
<dbReference type="Proteomes" id="UP000007383">
    <property type="component" value="Chromosome"/>
</dbReference>
<dbReference type="HOGENOM" id="CLU_060920_0_0_12"/>
<dbReference type="PATRIC" id="fig|889378.3.peg.1112"/>
<organism evidence="8 9">
    <name type="scientific">Spirochaeta africana (strain ATCC 700263 / DSM 8902 / Z-7692)</name>
    <dbReference type="NCBI Taxonomy" id="889378"/>
    <lineage>
        <taxon>Bacteria</taxon>
        <taxon>Pseudomonadati</taxon>
        <taxon>Spirochaetota</taxon>
        <taxon>Spirochaetia</taxon>
        <taxon>Spirochaetales</taxon>
        <taxon>Spirochaetaceae</taxon>
        <taxon>Spirochaeta</taxon>
    </lineage>
</organism>
<accession>H9UI55</accession>
<dbReference type="PANTHER" id="PTHR11135">
    <property type="entry name" value="HISTONE ACETYLTRANSFERASE-RELATED"/>
    <property type="match status" value="1"/>
</dbReference>
<dbReference type="KEGG" id="sfc:Spiaf_1111"/>
<dbReference type="NCBIfam" id="TIGR01212">
    <property type="entry name" value="TIGR01212 family radical SAM protein"/>
    <property type="match status" value="1"/>
</dbReference>
<dbReference type="RefSeq" id="WP_014455190.1">
    <property type="nucleotide sequence ID" value="NC_017098.1"/>
</dbReference>
<dbReference type="OrthoDB" id="9801689at2"/>
<dbReference type="AlphaFoldDB" id="H9UI55"/>
<evidence type="ECO:0000256" key="1">
    <source>
        <dbReference type="ARBA" id="ARBA00001966"/>
    </source>
</evidence>
<proteinExistence type="predicted"/>
<dbReference type="InterPro" id="IPR005911">
    <property type="entry name" value="YhcC-like"/>
</dbReference>
<keyword evidence="6" id="KW-0411">Iron-sulfur</keyword>
<evidence type="ECO:0000256" key="6">
    <source>
        <dbReference type="ARBA" id="ARBA00023014"/>
    </source>
</evidence>
<evidence type="ECO:0000256" key="5">
    <source>
        <dbReference type="ARBA" id="ARBA00023004"/>
    </source>
</evidence>
<dbReference type="STRING" id="889378.Spiaf_1111"/>
<evidence type="ECO:0000256" key="2">
    <source>
        <dbReference type="ARBA" id="ARBA00022485"/>
    </source>
</evidence>
<dbReference type="GO" id="GO:0051539">
    <property type="term" value="F:4 iron, 4 sulfur cluster binding"/>
    <property type="evidence" value="ECO:0007669"/>
    <property type="project" value="UniProtKB-KW"/>
</dbReference>
<dbReference type="SMART" id="SM00729">
    <property type="entry name" value="Elp3"/>
    <property type="match status" value="1"/>
</dbReference>
<dbReference type="InterPro" id="IPR032432">
    <property type="entry name" value="Radical_SAM_C"/>
</dbReference>
<feature type="domain" description="Radical SAM core" evidence="7">
    <location>
        <begin position="28"/>
        <end position="273"/>
    </location>
</feature>
<dbReference type="Pfam" id="PF16199">
    <property type="entry name" value="Radical_SAM_C"/>
    <property type="match status" value="1"/>
</dbReference>
<keyword evidence="4" id="KW-0479">Metal-binding</keyword>
<keyword evidence="5" id="KW-0408">Iron</keyword>
<dbReference type="InterPro" id="IPR023404">
    <property type="entry name" value="rSAM_horseshoe"/>
</dbReference>
<keyword evidence="9" id="KW-1185">Reference proteome</keyword>
<dbReference type="InterPro" id="IPR039661">
    <property type="entry name" value="ELP3"/>
</dbReference>
<reference evidence="9" key="1">
    <citation type="journal article" date="2013" name="Stand. Genomic Sci.">
        <title>Complete genome sequence of the halophilic bacterium Spirochaeta africana type strain (Z-7692(T)) from the alkaline Lake Magadi in the East African Rift.</title>
        <authorList>
            <person name="Liolos K."/>
            <person name="Abt B."/>
            <person name="Scheuner C."/>
            <person name="Teshima H."/>
            <person name="Held B."/>
            <person name="Lapidus A."/>
            <person name="Nolan M."/>
            <person name="Lucas S."/>
            <person name="Deshpande S."/>
            <person name="Cheng J.F."/>
            <person name="Tapia R."/>
            <person name="Goodwin L.A."/>
            <person name="Pitluck S."/>
            <person name="Pagani I."/>
            <person name="Ivanova N."/>
            <person name="Mavromatis K."/>
            <person name="Mikhailova N."/>
            <person name="Huntemann M."/>
            <person name="Pati A."/>
            <person name="Chen A."/>
            <person name="Palaniappan K."/>
            <person name="Land M."/>
            <person name="Rohde M."/>
            <person name="Tindall B.J."/>
            <person name="Detter J.C."/>
            <person name="Goker M."/>
            <person name="Bristow J."/>
            <person name="Eisen J.A."/>
            <person name="Markowitz V."/>
            <person name="Hugenholtz P."/>
            <person name="Woyke T."/>
            <person name="Klenk H.P."/>
            <person name="Kyrpides N.C."/>
        </authorList>
    </citation>
    <scope>NUCLEOTIDE SEQUENCE</scope>
    <source>
        <strain evidence="9">ATCC 700263 / DSM 8902 / Z-7692</strain>
    </source>
</reference>
<protein>
    <submittedName>
        <fullName evidence="8">Putative Fe-S oxidoreductase</fullName>
    </submittedName>
</protein>
<gene>
    <name evidence="8" type="ordered locus">Spiaf_1111</name>
</gene>
<dbReference type="SFLD" id="SFLDS00029">
    <property type="entry name" value="Radical_SAM"/>
    <property type="match status" value="1"/>
</dbReference>
<sequence length="324" mass="35936">MSPAAATGCPPQFRDIPYLTMGRFLQQRFGHRVFKIGVDAGFSCPHRGSDRRRGGCSFCSPDGARSPLIGDARHIPEQIQRNAAYWRERYPDCRLMLYFQAYTSTLAPTAALRRIYRAGLEADEGFVALVVGTRPDCLPDEVIQLLAELRSPGCEVWVELGLQSSHEESLQLLARGHSADSYRDAAARLAPYGIPVVPHLIFGIPGEGQQERQVTLEWVQRFTPGLIGVKIHNLLYIPGTPLHRAYMRGELPLYTLDDHLEAVADALSVLPPHLAAMRLTADIPGDPADIPGNPAKSPVFTGRLQRYMREQGLFQGCRLRNQGT</sequence>
<dbReference type="SFLD" id="SFLDG01091">
    <property type="entry name" value="uncharacterized_CHP01210-like"/>
    <property type="match status" value="1"/>
</dbReference>
<dbReference type="InterPro" id="IPR006638">
    <property type="entry name" value="Elp3/MiaA/NifB-like_rSAM"/>
</dbReference>
<evidence type="ECO:0000256" key="4">
    <source>
        <dbReference type="ARBA" id="ARBA00022723"/>
    </source>
</evidence>
<dbReference type="InterPro" id="IPR007197">
    <property type="entry name" value="rSAM"/>
</dbReference>